<dbReference type="CDD" id="cd00198">
    <property type="entry name" value="vWFA"/>
    <property type="match status" value="1"/>
</dbReference>
<dbReference type="InterPro" id="IPR002557">
    <property type="entry name" value="Chitin-bd_dom"/>
</dbReference>
<evidence type="ECO:0000313" key="3">
    <source>
        <dbReference type="Proteomes" id="UP000694888"/>
    </source>
</evidence>
<accession>A0ABM1VRH3</accession>
<dbReference type="SUPFAM" id="SSF53300">
    <property type="entry name" value="vWA-like"/>
    <property type="match status" value="1"/>
</dbReference>
<dbReference type="GeneID" id="101850879"/>
<sequence>MTVDVVSKSSNMTICGPTDVVFLFDQSENARLASSNPPTSPFNLISNAVNTFLQNPRIQGARTGDVRIGALGYGSTSVTNPIPLFSSPQQAINDLSRFRNGAGGGSFTFQGLQALTVSPRPNVNNLVILVSSQGSSRNDRIQLTRQAYNAVANLNWNVEVVSVQGSNSIAFNDLTAANGGRNVNTRLNNYNQLPNALTRILEDTLCPFVPTAPPQPSTGICSNCVGSKGTDEDPKYCDRFYECVPDQAPVPVACAAGTFYDSRSCNYINAVNCSQAPCGPGNYGNLYPSGVCCNKYYNCTPKGMEYQRCTPGQVFDETARQCVLANDPVAVCASSGRFYCDVNLQASNINQCDLYNRDPTGNPCKYVFASLPFDVPAGTFWNQEKCVIDHMPNGLQNCSQFDRAFDTTPSPVCNAVFRATYDAGSRQVLSERQLTALDVYSDIQEATLTNNALNFEANMNSPYLYYYRFIDNEFPLNTAFRLRYRFRGNSNGQSYSLLSNNFCPICPETISITVTPRGASQQEVRASFMTTAGVEVATSATISNIFFALYEYCQNIDSLLR</sequence>
<organism evidence="3 4">
    <name type="scientific">Aplysia californica</name>
    <name type="common">California sea hare</name>
    <dbReference type="NCBI Taxonomy" id="6500"/>
    <lineage>
        <taxon>Eukaryota</taxon>
        <taxon>Metazoa</taxon>
        <taxon>Spiralia</taxon>
        <taxon>Lophotrochozoa</taxon>
        <taxon>Mollusca</taxon>
        <taxon>Gastropoda</taxon>
        <taxon>Heterobranchia</taxon>
        <taxon>Euthyneura</taxon>
        <taxon>Tectipleura</taxon>
        <taxon>Aplysiida</taxon>
        <taxon>Aplysioidea</taxon>
        <taxon>Aplysiidae</taxon>
        <taxon>Aplysia</taxon>
    </lineage>
</organism>
<gene>
    <name evidence="4" type="primary">LOC101850879</name>
</gene>
<feature type="domain" description="Chitin-binding type-2" evidence="2">
    <location>
        <begin position="275"/>
        <end position="334"/>
    </location>
</feature>
<evidence type="ECO:0000313" key="4">
    <source>
        <dbReference type="RefSeq" id="XP_035825015.1"/>
    </source>
</evidence>
<dbReference type="RefSeq" id="XP_035825015.1">
    <property type="nucleotide sequence ID" value="XM_035969122.1"/>
</dbReference>
<dbReference type="SMART" id="SM00327">
    <property type="entry name" value="VWA"/>
    <property type="match status" value="1"/>
</dbReference>
<name>A0ABM1VRH3_APLCA</name>
<dbReference type="SUPFAM" id="SSF57625">
    <property type="entry name" value="Invertebrate chitin-binding proteins"/>
    <property type="match status" value="2"/>
</dbReference>
<keyword evidence="3" id="KW-1185">Reference proteome</keyword>
<evidence type="ECO:0000259" key="2">
    <source>
        <dbReference type="PROSITE" id="PS50940"/>
    </source>
</evidence>
<dbReference type="Gene3D" id="2.170.140.10">
    <property type="entry name" value="Chitin binding domain"/>
    <property type="match status" value="1"/>
</dbReference>
<dbReference type="Pfam" id="PF01607">
    <property type="entry name" value="CBM_14"/>
    <property type="match status" value="1"/>
</dbReference>
<feature type="domain" description="Chitin-binding type-2" evidence="2">
    <location>
        <begin position="218"/>
        <end position="274"/>
    </location>
</feature>
<dbReference type="Pfam" id="PF00092">
    <property type="entry name" value="VWA"/>
    <property type="match status" value="1"/>
</dbReference>
<protein>
    <submittedName>
        <fullName evidence="4">Uncharacterized protein LOC101850879</fullName>
    </submittedName>
</protein>
<proteinExistence type="predicted"/>
<dbReference type="PROSITE" id="PS50234">
    <property type="entry name" value="VWFA"/>
    <property type="match status" value="1"/>
</dbReference>
<dbReference type="InterPro" id="IPR036465">
    <property type="entry name" value="vWFA_dom_sf"/>
</dbReference>
<dbReference type="InterPro" id="IPR036508">
    <property type="entry name" value="Chitin-bd_dom_sf"/>
</dbReference>
<dbReference type="PROSITE" id="PS50940">
    <property type="entry name" value="CHIT_BIND_II"/>
    <property type="match status" value="2"/>
</dbReference>
<feature type="domain" description="VWFA" evidence="1">
    <location>
        <begin position="19"/>
        <end position="200"/>
    </location>
</feature>
<dbReference type="Gene3D" id="3.40.50.410">
    <property type="entry name" value="von Willebrand factor, type A domain"/>
    <property type="match status" value="1"/>
</dbReference>
<dbReference type="SMART" id="SM00494">
    <property type="entry name" value="ChtBD2"/>
    <property type="match status" value="2"/>
</dbReference>
<evidence type="ECO:0000259" key="1">
    <source>
        <dbReference type="PROSITE" id="PS50234"/>
    </source>
</evidence>
<dbReference type="Proteomes" id="UP000694888">
    <property type="component" value="Unplaced"/>
</dbReference>
<dbReference type="InterPro" id="IPR002035">
    <property type="entry name" value="VWF_A"/>
</dbReference>
<reference evidence="4" key="1">
    <citation type="submission" date="2025-08" db="UniProtKB">
        <authorList>
            <consortium name="RefSeq"/>
        </authorList>
    </citation>
    <scope>IDENTIFICATION</scope>
</reference>